<evidence type="ECO:0000256" key="1">
    <source>
        <dbReference type="SAM" id="Phobius"/>
    </source>
</evidence>
<evidence type="ECO:0000313" key="3">
    <source>
        <dbReference type="Proteomes" id="UP000034231"/>
    </source>
</evidence>
<keyword evidence="1" id="KW-0812">Transmembrane</keyword>
<gene>
    <name evidence="2" type="ORF">US68_C0010G0094</name>
</gene>
<dbReference type="AlphaFoldDB" id="A0A0G0IG18"/>
<accession>A0A0G0IG18</accession>
<proteinExistence type="predicted"/>
<keyword evidence="1" id="KW-0472">Membrane</keyword>
<sequence>MSPTLKNLYLNGKHMKNTIIGLILGLIIAMWAFYLYTQKPVLKDEAPPITPTSTVVSPGPSINKISDEESIKQAFAQKYNREVDEVHLNISKKDSTHVWGSVKFGDEIAGGWFLAFKESSNKWIIVQDGNGTISCETIAPYNFPVSMVSECVDQNGKLQKF</sequence>
<reference evidence="2 3" key="1">
    <citation type="journal article" date="2015" name="Nature">
        <title>rRNA introns, odd ribosomes, and small enigmatic genomes across a large radiation of phyla.</title>
        <authorList>
            <person name="Brown C.T."/>
            <person name="Hug L.A."/>
            <person name="Thomas B.C."/>
            <person name="Sharon I."/>
            <person name="Castelle C.J."/>
            <person name="Singh A."/>
            <person name="Wilkins M.J."/>
            <person name="Williams K.H."/>
            <person name="Banfield J.F."/>
        </authorList>
    </citation>
    <scope>NUCLEOTIDE SEQUENCE [LARGE SCALE GENOMIC DNA]</scope>
</reference>
<keyword evidence="1" id="KW-1133">Transmembrane helix</keyword>
<evidence type="ECO:0000313" key="2">
    <source>
        <dbReference type="EMBL" id="KKQ49960.1"/>
    </source>
</evidence>
<comment type="caution">
    <text evidence="2">The sequence shown here is derived from an EMBL/GenBank/DDBJ whole genome shotgun (WGS) entry which is preliminary data.</text>
</comment>
<dbReference type="EMBL" id="LBTX01000010">
    <property type="protein sequence ID" value="KKQ49960.1"/>
    <property type="molecule type" value="Genomic_DNA"/>
</dbReference>
<protein>
    <submittedName>
        <fullName evidence="2">Uncharacterized protein</fullName>
    </submittedName>
</protein>
<name>A0A0G0IG18_9BACT</name>
<feature type="transmembrane region" description="Helical" evidence="1">
    <location>
        <begin position="18"/>
        <end position="36"/>
    </location>
</feature>
<dbReference type="Proteomes" id="UP000034231">
    <property type="component" value="Unassembled WGS sequence"/>
</dbReference>
<organism evidence="2 3">
    <name type="scientific">Candidatus Shapirobacteria bacterium GW2011_GWE1_38_10</name>
    <dbReference type="NCBI Taxonomy" id="1618488"/>
    <lineage>
        <taxon>Bacteria</taxon>
        <taxon>Candidatus Shapironibacteriota</taxon>
    </lineage>
</organism>